<keyword evidence="6" id="KW-0732">Signal</keyword>
<accession>A0A455UK17</accession>
<evidence type="ECO:0000256" key="8">
    <source>
        <dbReference type="ARBA" id="ARBA00023065"/>
    </source>
</evidence>
<dbReference type="PANTHER" id="PTHR32552">
    <property type="entry name" value="FERRICHROME IRON RECEPTOR-RELATED"/>
    <property type="match status" value="1"/>
</dbReference>
<dbReference type="AlphaFoldDB" id="A0A455UK17"/>
<keyword evidence="5" id="KW-0812">Transmembrane</keyword>
<evidence type="ECO:0000256" key="2">
    <source>
        <dbReference type="ARBA" id="ARBA00022448"/>
    </source>
</evidence>
<evidence type="ECO:0000256" key="9">
    <source>
        <dbReference type="ARBA" id="ARBA00023136"/>
    </source>
</evidence>
<evidence type="ECO:0008006" key="13">
    <source>
        <dbReference type="Google" id="ProtNLM"/>
    </source>
</evidence>
<dbReference type="PANTHER" id="PTHR32552:SF68">
    <property type="entry name" value="FERRICHROME OUTER MEMBRANE TRANSPORTER_PHAGE RECEPTOR"/>
    <property type="match status" value="1"/>
</dbReference>
<keyword evidence="2" id="KW-0813">Transport</keyword>
<dbReference type="InterPro" id="IPR036942">
    <property type="entry name" value="Beta-barrel_TonB_sf"/>
</dbReference>
<proteinExistence type="predicted"/>
<dbReference type="Proteomes" id="UP000320231">
    <property type="component" value="Chromosome"/>
</dbReference>
<organism evidence="11 12">
    <name type="scientific">Vreelandella sulfidaeris</name>
    <dbReference type="NCBI Taxonomy" id="115553"/>
    <lineage>
        <taxon>Bacteria</taxon>
        <taxon>Pseudomonadati</taxon>
        <taxon>Pseudomonadota</taxon>
        <taxon>Gammaproteobacteria</taxon>
        <taxon>Oceanospirillales</taxon>
        <taxon>Halomonadaceae</taxon>
        <taxon>Vreelandella</taxon>
    </lineage>
</organism>
<evidence type="ECO:0000256" key="3">
    <source>
        <dbReference type="ARBA" id="ARBA00022452"/>
    </source>
</evidence>
<keyword evidence="3" id="KW-1134">Transmembrane beta strand</keyword>
<evidence type="ECO:0000313" key="12">
    <source>
        <dbReference type="Proteomes" id="UP000320231"/>
    </source>
</evidence>
<evidence type="ECO:0000256" key="1">
    <source>
        <dbReference type="ARBA" id="ARBA00004571"/>
    </source>
</evidence>
<evidence type="ECO:0000256" key="6">
    <source>
        <dbReference type="ARBA" id="ARBA00022729"/>
    </source>
</evidence>
<comment type="subcellular location">
    <subcellularLocation>
        <location evidence="1">Cell outer membrane</location>
        <topology evidence="1">Multi-pass membrane protein</topology>
    </subcellularLocation>
</comment>
<reference evidence="11 12" key="1">
    <citation type="journal article" date="2019" name="Microbiol. Resour. Announc.">
        <title>Complete Genome Sequence of Halomonas sulfidaeris Strain Esulfide1 Isolated from a Metal Sulfide Rock at a Depth of 2,200 Meters, Obtained Using Nanopore Sequencing.</title>
        <authorList>
            <person name="Saito M."/>
            <person name="Nishigata A."/>
            <person name="Galipon J."/>
            <person name="Arakawa K."/>
        </authorList>
    </citation>
    <scope>NUCLEOTIDE SEQUENCE [LARGE SCALE GENOMIC DNA]</scope>
    <source>
        <strain evidence="11 12">ATCC BAA-803</strain>
    </source>
</reference>
<sequence>MVGYALEHRFNDQVTGRQLMRYLNSDVVLNQVYGYGWTSPTSDELTRYYSGSDESLEAWTLDNQLEANLSSGFMDHTLLFGVDYQQRKTTCHGRRAPSPPLMPLTLFTAPSRALLFISRWANTMR</sequence>
<keyword evidence="10" id="KW-0998">Cell outer membrane</keyword>
<keyword evidence="8" id="KW-0406">Ion transport</keyword>
<dbReference type="GO" id="GO:0015344">
    <property type="term" value="F:siderophore uptake transmembrane transporter activity"/>
    <property type="evidence" value="ECO:0007669"/>
    <property type="project" value="TreeGrafter"/>
</dbReference>
<evidence type="ECO:0000256" key="7">
    <source>
        <dbReference type="ARBA" id="ARBA00023004"/>
    </source>
</evidence>
<dbReference type="Gene3D" id="2.40.170.20">
    <property type="entry name" value="TonB-dependent receptor, beta-barrel domain"/>
    <property type="match status" value="1"/>
</dbReference>
<keyword evidence="9" id="KW-0472">Membrane</keyword>
<evidence type="ECO:0000256" key="4">
    <source>
        <dbReference type="ARBA" id="ARBA00022496"/>
    </source>
</evidence>
<dbReference type="SUPFAM" id="SSF56935">
    <property type="entry name" value="Porins"/>
    <property type="match status" value="1"/>
</dbReference>
<dbReference type="GO" id="GO:0009279">
    <property type="term" value="C:cell outer membrane"/>
    <property type="evidence" value="ECO:0007669"/>
    <property type="project" value="UniProtKB-SubCell"/>
</dbReference>
<dbReference type="EMBL" id="AP019514">
    <property type="protein sequence ID" value="BBI65021.1"/>
    <property type="molecule type" value="Genomic_DNA"/>
</dbReference>
<evidence type="ECO:0000256" key="5">
    <source>
        <dbReference type="ARBA" id="ARBA00022692"/>
    </source>
</evidence>
<protein>
    <recommendedName>
        <fullName evidence="13">TonB-dependent receptor-like beta-barrel domain-containing protein</fullName>
    </recommendedName>
</protein>
<dbReference type="InterPro" id="IPR039426">
    <property type="entry name" value="TonB-dep_rcpt-like"/>
</dbReference>
<evidence type="ECO:0000313" key="11">
    <source>
        <dbReference type="EMBL" id="BBI65021.1"/>
    </source>
</evidence>
<keyword evidence="7" id="KW-0408">Iron</keyword>
<dbReference type="KEGG" id="hsr:HSBAA_63270"/>
<gene>
    <name evidence="11" type="ORF">HSBAA_63270</name>
</gene>
<keyword evidence="4" id="KW-0410">Iron transport</keyword>
<name>A0A455UK17_9GAMM</name>
<evidence type="ECO:0000256" key="10">
    <source>
        <dbReference type="ARBA" id="ARBA00023237"/>
    </source>
</evidence>